<evidence type="ECO:0000313" key="7">
    <source>
        <dbReference type="EMBL" id="RMX41926.1"/>
    </source>
</evidence>
<dbReference type="PANTHER" id="PTHR23349">
    <property type="entry name" value="BASIC HELIX-LOOP-HELIX TRANSCRIPTION FACTOR, TWIST"/>
    <property type="match status" value="1"/>
</dbReference>
<dbReference type="PANTHER" id="PTHR23349:SF108">
    <property type="entry name" value="BHLH DOMAIN-CONTAINING PROTEIN"/>
    <property type="match status" value="1"/>
</dbReference>
<feature type="region of interest" description="Disordered" evidence="5">
    <location>
        <begin position="109"/>
        <end position="135"/>
    </location>
</feature>
<dbReference type="InterPro" id="IPR011598">
    <property type="entry name" value="bHLH_dom"/>
</dbReference>
<dbReference type="PROSITE" id="PS50888">
    <property type="entry name" value="BHLH"/>
    <property type="match status" value="1"/>
</dbReference>
<dbReference type="GO" id="GO:0048513">
    <property type="term" value="P:animal organ development"/>
    <property type="evidence" value="ECO:0007669"/>
    <property type="project" value="UniProtKB-ARBA"/>
</dbReference>
<dbReference type="GO" id="GO:0000977">
    <property type="term" value="F:RNA polymerase II transcription regulatory region sequence-specific DNA binding"/>
    <property type="evidence" value="ECO:0007669"/>
    <property type="project" value="UniProtKB-ARBA"/>
</dbReference>
<dbReference type="AlphaFoldDB" id="A0A3M6TKQ8"/>
<dbReference type="Gene3D" id="4.10.280.10">
    <property type="entry name" value="Helix-loop-helix DNA-binding domain"/>
    <property type="match status" value="1"/>
</dbReference>
<dbReference type="EMBL" id="RCHS01003431">
    <property type="protein sequence ID" value="RMX41926.1"/>
    <property type="molecule type" value="Genomic_DNA"/>
</dbReference>
<sequence length="135" mass="15915">MEYPDFAFSMPTCYQLGIPSENAPLGQLPPYYGPPMTMPIPHPLYDYNLEPAFIRKRNERERIRVRHVNEGYARLREHLPDEPTDKRMSKVETLRAAIRYIKHLESLLDVGKDEKQDKNTADTEEKRQVSIEEER</sequence>
<dbReference type="GO" id="GO:0005667">
    <property type="term" value="C:transcription regulator complex"/>
    <property type="evidence" value="ECO:0007669"/>
    <property type="project" value="UniProtKB-ARBA"/>
</dbReference>
<name>A0A3M6TKQ8_POCDA</name>
<gene>
    <name evidence="7" type="ORF">pdam_00006638</name>
</gene>
<evidence type="ECO:0000256" key="5">
    <source>
        <dbReference type="SAM" id="MobiDB-lite"/>
    </source>
</evidence>
<evidence type="ECO:0000256" key="2">
    <source>
        <dbReference type="ARBA" id="ARBA00023125"/>
    </source>
</evidence>
<organism evidence="7 8">
    <name type="scientific">Pocillopora damicornis</name>
    <name type="common">Cauliflower coral</name>
    <name type="synonym">Millepora damicornis</name>
    <dbReference type="NCBI Taxonomy" id="46731"/>
    <lineage>
        <taxon>Eukaryota</taxon>
        <taxon>Metazoa</taxon>
        <taxon>Cnidaria</taxon>
        <taxon>Anthozoa</taxon>
        <taxon>Hexacorallia</taxon>
        <taxon>Scleractinia</taxon>
        <taxon>Astrocoeniina</taxon>
        <taxon>Pocilloporidae</taxon>
        <taxon>Pocillopora</taxon>
    </lineage>
</organism>
<dbReference type="GO" id="GO:0060429">
    <property type="term" value="P:epithelium development"/>
    <property type="evidence" value="ECO:0007669"/>
    <property type="project" value="UniProtKB-ARBA"/>
</dbReference>
<dbReference type="InterPro" id="IPR050283">
    <property type="entry name" value="E-box_TF_Regulators"/>
</dbReference>
<comment type="caution">
    <text evidence="7">The sequence shown here is derived from an EMBL/GenBank/DDBJ whole genome shotgun (WGS) entry which is preliminary data.</text>
</comment>
<keyword evidence="3" id="KW-0804">Transcription</keyword>
<dbReference type="Pfam" id="PF00010">
    <property type="entry name" value="HLH"/>
    <property type="match status" value="1"/>
</dbReference>
<dbReference type="GO" id="GO:0005634">
    <property type="term" value="C:nucleus"/>
    <property type="evidence" value="ECO:0007669"/>
    <property type="project" value="UniProtKB-ARBA"/>
</dbReference>
<evidence type="ECO:0000256" key="1">
    <source>
        <dbReference type="ARBA" id="ARBA00023015"/>
    </source>
</evidence>
<proteinExistence type="predicted"/>
<keyword evidence="8" id="KW-1185">Reference proteome</keyword>
<dbReference type="SMART" id="SM00353">
    <property type="entry name" value="HLH"/>
    <property type="match status" value="1"/>
</dbReference>
<feature type="domain" description="BHLH" evidence="6">
    <location>
        <begin position="52"/>
        <end position="104"/>
    </location>
</feature>
<reference evidence="7 8" key="1">
    <citation type="journal article" date="2018" name="Sci. Rep.">
        <title>Comparative analysis of the Pocillopora damicornis genome highlights role of immune system in coral evolution.</title>
        <authorList>
            <person name="Cunning R."/>
            <person name="Bay R.A."/>
            <person name="Gillette P."/>
            <person name="Baker A.C."/>
            <person name="Traylor-Knowles N."/>
        </authorList>
    </citation>
    <scope>NUCLEOTIDE SEQUENCE [LARGE SCALE GENOMIC DNA]</scope>
    <source>
        <strain evidence="7">RSMAS</strain>
        <tissue evidence="7">Whole animal</tissue>
    </source>
</reference>
<dbReference type="OrthoDB" id="5976910at2759"/>
<dbReference type="STRING" id="46731.A0A3M6TKQ8"/>
<evidence type="ECO:0000256" key="3">
    <source>
        <dbReference type="ARBA" id="ARBA00023163"/>
    </source>
</evidence>
<dbReference type="Proteomes" id="UP000275408">
    <property type="component" value="Unassembled WGS sequence"/>
</dbReference>
<dbReference type="CDD" id="cd19724">
    <property type="entry name" value="bHLH_TS_ASCL3_like"/>
    <property type="match status" value="1"/>
</dbReference>
<dbReference type="GO" id="GO:0000122">
    <property type="term" value="P:negative regulation of transcription by RNA polymerase II"/>
    <property type="evidence" value="ECO:0007669"/>
    <property type="project" value="UniProtKB-ARBA"/>
</dbReference>
<dbReference type="GO" id="GO:0000981">
    <property type="term" value="F:DNA-binding transcription factor activity, RNA polymerase II-specific"/>
    <property type="evidence" value="ECO:0007669"/>
    <property type="project" value="TreeGrafter"/>
</dbReference>
<protein>
    <recommendedName>
        <fullName evidence="6">BHLH domain-containing protein</fullName>
    </recommendedName>
</protein>
<keyword evidence="1" id="KW-0805">Transcription regulation</keyword>
<evidence type="ECO:0000259" key="6">
    <source>
        <dbReference type="PROSITE" id="PS50888"/>
    </source>
</evidence>
<keyword evidence="4" id="KW-0539">Nucleus</keyword>
<dbReference type="FunFam" id="4.10.280.10:FF:000038">
    <property type="entry name" value="achaete-scute homolog 3"/>
    <property type="match status" value="1"/>
</dbReference>
<evidence type="ECO:0000313" key="8">
    <source>
        <dbReference type="Proteomes" id="UP000275408"/>
    </source>
</evidence>
<keyword evidence="2" id="KW-0238">DNA-binding</keyword>
<dbReference type="InterPro" id="IPR036638">
    <property type="entry name" value="HLH_DNA-bd_sf"/>
</dbReference>
<accession>A0A3M6TKQ8</accession>
<dbReference type="GO" id="GO:0046983">
    <property type="term" value="F:protein dimerization activity"/>
    <property type="evidence" value="ECO:0007669"/>
    <property type="project" value="InterPro"/>
</dbReference>
<dbReference type="OMA" id="MMEEPHS"/>
<evidence type="ECO:0000256" key="4">
    <source>
        <dbReference type="ARBA" id="ARBA00023242"/>
    </source>
</evidence>
<dbReference type="SUPFAM" id="SSF47459">
    <property type="entry name" value="HLH, helix-loop-helix DNA-binding domain"/>
    <property type="match status" value="1"/>
</dbReference>